<dbReference type="AlphaFoldDB" id="A0A3M3UV67"/>
<dbReference type="Proteomes" id="UP000280599">
    <property type="component" value="Unassembled WGS sequence"/>
</dbReference>
<dbReference type="EMBL" id="RBPT01000487">
    <property type="protein sequence ID" value="RMO36949.1"/>
    <property type="molecule type" value="Genomic_DNA"/>
</dbReference>
<gene>
    <name evidence="2" type="ORF">ALQ41_200239</name>
</gene>
<evidence type="ECO:0000313" key="3">
    <source>
        <dbReference type="Proteomes" id="UP000280599"/>
    </source>
</evidence>
<feature type="region of interest" description="Disordered" evidence="1">
    <location>
        <begin position="1"/>
        <end position="45"/>
    </location>
</feature>
<feature type="region of interest" description="Disordered" evidence="1">
    <location>
        <begin position="68"/>
        <end position="101"/>
    </location>
</feature>
<feature type="compositionally biased region" description="Polar residues" evidence="1">
    <location>
        <begin position="1"/>
        <end position="11"/>
    </location>
</feature>
<organism evidence="2 3">
    <name type="scientific">Pseudomonas savastanoi pv. glycinea</name>
    <name type="common">Pseudomonas syringae pv. glycinea</name>
    <dbReference type="NCBI Taxonomy" id="318"/>
    <lineage>
        <taxon>Bacteria</taxon>
        <taxon>Pseudomonadati</taxon>
        <taxon>Pseudomonadota</taxon>
        <taxon>Gammaproteobacteria</taxon>
        <taxon>Pseudomonadales</taxon>
        <taxon>Pseudomonadaceae</taxon>
        <taxon>Pseudomonas</taxon>
    </lineage>
</organism>
<sequence length="101" mass="10536">MISTGTGTVSHSLARPSARNPALKLPLASSPSGKVMPTAIERPPVGISCTPMIRNMLPSVARMSGMPIRTIKKPLNRPTSAPQARLMKMAGSGPQSSTTIT</sequence>
<name>A0A3M3UV67_PSESG</name>
<comment type="caution">
    <text evidence="2">The sequence shown here is derived from an EMBL/GenBank/DDBJ whole genome shotgun (WGS) entry which is preliminary data.</text>
</comment>
<evidence type="ECO:0000256" key="1">
    <source>
        <dbReference type="SAM" id="MobiDB-lite"/>
    </source>
</evidence>
<protein>
    <submittedName>
        <fullName evidence="2">Uncharacterized protein</fullName>
    </submittedName>
</protein>
<reference evidence="2 3" key="1">
    <citation type="submission" date="2018-08" db="EMBL/GenBank/DDBJ databases">
        <title>Recombination of ecologically and evolutionarily significant loci maintains genetic cohesion in the Pseudomonas syringae species complex.</title>
        <authorList>
            <person name="Dillon M."/>
            <person name="Thakur S."/>
            <person name="Almeida R.N.D."/>
            <person name="Weir B.S."/>
            <person name="Guttman D.S."/>
        </authorList>
    </citation>
    <scope>NUCLEOTIDE SEQUENCE [LARGE SCALE GENOMIC DNA]</scope>
    <source>
        <strain evidence="2 3">ICMP 867</strain>
    </source>
</reference>
<evidence type="ECO:0000313" key="2">
    <source>
        <dbReference type="EMBL" id="RMO36949.1"/>
    </source>
</evidence>
<accession>A0A3M3UV67</accession>
<proteinExistence type="predicted"/>